<evidence type="ECO:0000313" key="4">
    <source>
        <dbReference type="EMBL" id="KAK7480917.1"/>
    </source>
</evidence>
<name>A0ABD0K218_9CAEN</name>
<evidence type="ECO:0000259" key="3">
    <source>
        <dbReference type="PROSITE" id="PS51762"/>
    </source>
</evidence>
<feature type="signal peptide" evidence="2">
    <location>
        <begin position="1"/>
        <end position="16"/>
    </location>
</feature>
<comment type="caution">
    <text evidence="4">The sequence shown here is derived from an EMBL/GenBank/DDBJ whole genome shotgun (WGS) entry which is preliminary data.</text>
</comment>
<dbReference type="InterPro" id="IPR050546">
    <property type="entry name" value="Glycosyl_Hydrlase_16"/>
</dbReference>
<comment type="similarity">
    <text evidence="1">Belongs to the glycosyl hydrolase 16 family.</text>
</comment>
<evidence type="ECO:0000313" key="5">
    <source>
        <dbReference type="Proteomes" id="UP001519460"/>
    </source>
</evidence>
<dbReference type="PANTHER" id="PTHR10963">
    <property type="entry name" value="GLYCOSYL HYDROLASE-RELATED"/>
    <property type="match status" value="1"/>
</dbReference>
<dbReference type="PROSITE" id="PS51762">
    <property type="entry name" value="GH16_2"/>
    <property type="match status" value="1"/>
</dbReference>
<feature type="chain" id="PRO_5044835733" description="GH16 domain-containing protein" evidence="2">
    <location>
        <begin position="17"/>
        <end position="452"/>
    </location>
</feature>
<evidence type="ECO:0000256" key="2">
    <source>
        <dbReference type="SAM" id="SignalP"/>
    </source>
</evidence>
<organism evidence="4 5">
    <name type="scientific">Batillaria attramentaria</name>
    <dbReference type="NCBI Taxonomy" id="370345"/>
    <lineage>
        <taxon>Eukaryota</taxon>
        <taxon>Metazoa</taxon>
        <taxon>Spiralia</taxon>
        <taxon>Lophotrochozoa</taxon>
        <taxon>Mollusca</taxon>
        <taxon>Gastropoda</taxon>
        <taxon>Caenogastropoda</taxon>
        <taxon>Sorbeoconcha</taxon>
        <taxon>Cerithioidea</taxon>
        <taxon>Batillariidae</taxon>
        <taxon>Batillaria</taxon>
    </lineage>
</organism>
<dbReference type="InterPro" id="IPR000757">
    <property type="entry name" value="Beta-glucanase-like"/>
</dbReference>
<reference evidence="4 5" key="1">
    <citation type="journal article" date="2023" name="Sci. Data">
        <title>Genome assembly of the Korean intertidal mud-creeper Batillaria attramentaria.</title>
        <authorList>
            <person name="Patra A.K."/>
            <person name="Ho P.T."/>
            <person name="Jun S."/>
            <person name="Lee S.J."/>
            <person name="Kim Y."/>
            <person name="Won Y.J."/>
        </authorList>
    </citation>
    <scope>NUCLEOTIDE SEQUENCE [LARGE SCALE GENOMIC DNA]</scope>
    <source>
        <strain evidence="4">Wonlab-2016</strain>
    </source>
</reference>
<dbReference type="Pfam" id="PF00722">
    <property type="entry name" value="Glyco_hydro_16"/>
    <property type="match status" value="1"/>
</dbReference>
<gene>
    <name evidence="4" type="ORF">BaRGS_00027828</name>
</gene>
<dbReference type="AlphaFoldDB" id="A0ABD0K218"/>
<feature type="domain" description="GH16" evidence="3">
    <location>
        <begin position="114"/>
        <end position="452"/>
    </location>
</feature>
<dbReference type="EMBL" id="JACVVK020000271">
    <property type="protein sequence ID" value="KAK7480917.1"/>
    <property type="molecule type" value="Genomic_DNA"/>
</dbReference>
<sequence length="452" mass="51134">MRGALFLAALVGLCWGSREERPAFTRTEDGKIHALIPDIPGAVNVVLTLKDDEPEFGGKTVVTSAATQGKADGYWRTTTADVTDKDGDVDYVIEYQFPSGEHQRSGVFFLGTKQDTALAPNSPRYLHRRATTVFYDDFSSDHVDTHKWRVEVSADGVGGHKFQMYTPEARNVYIKNGMLFLRPTLTVDRFGNDFLAHGTLDARAVWGTCTNNDCVRHGWNEIHPIMSGMVRSNGHIKYGKVEVVAKLPKGDWLWPAIWLMPVKPFAYGGWPRSGEIDIMEAACNEHLTYQDGSSAGVDVTHATIHYGPNREGHKRHGNIYRIPGTTFGNDFHTYWMDWTESHIKLGVDDHTTVMLNTPSNGFWHEGGFTGTNIWAHGGHNAPFDQPFYLILNVAVGGEFFWDGYVNHPYPKPWHSDDNNQMMEFWNARNKWLPTWHGEDVAMRIRSVKMQQY</sequence>
<dbReference type="SUPFAM" id="SSF49899">
    <property type="entry name" value="Concanavalin A-like lectins/glucanases"/>
    <property type="match status" value="1"/>
</dbReference>
<keyword evidence="2" id="KW-0732">Signal</keyword>
<protein>
    <recommendedName>
        <fullName evidence="3">GH16 domain-containing protein</fullName>
    </recommendedName>
</protein>
<dbReference type="PANTHER" id="PTHR10963:SF55">
    <property type="entry name" value="GLYCOSIDE HYDROLASE FAMILY 16 PROTEIN"/>
    <property type="match status" value="1"/>
</dbReference>
<proteinExistence type="inferred from homology"/>
<keyword evidence="5" id="KW-1185">Reference proteome</keyword>
<dbReference type="Gene3D" id="2.60.120.200">
    <property type="match status" value="1"/>
</dbReference>
<evidence type="ECO:0000256" key="1">
    <source>
        <dbReference type="ARBA" id="ARBA00006865"/>
    </source>
</evidence>
<dbReference type="Proteomes" id="UP001519460">
    <property type="component" value="Unassembled WGS sequence"/>
</dbReference>
<accession>A0ABD0K218</accession>
<dbReference type="InterPro" id="IPR013320">
    <property type="entry name" value="ConA-like_dom_sf"/>
</dbReference>